<evidence type="ECO:0000256" key="2">
    <source>
        <dbReference type="SAM" id="Phobius"/>
    </source>
</evidence>
<dbReference type="Proteomes" id="UP000182508">
    <property type="component" value="Unassembled WGS sequence"/>
</dbReference>
<protein>
    <recommendedName>
        <fullName evidence="3">CAAX prenyl protease 2/Lysostaphin resistance protein A-like domain-containing protein</fullName>
    </recommendedName>
</protein>
<dbReference type="EMBL" id="FMXP01000024">
    <property type="protein sequence ID" value="SDB34136.1"/>
    <property type="molecule type" value="Genomic_DNA"/>
</dbReference>
<dbReference type="Pfam" id="PF02517">
    <property type="entry name" value="Rce1-like"/>
    <property type="match status" value="1"/>
</dbReference>
<gene>
    <name evidence="4" type="ORF">SAMN02910293_01681</name>
</gene>
<name>A0A1G6CMM8_9STRE</name>
<evidence type="ECO:0000259" key="3">
    <source>
        <dbReference type="Pfam" id="PF02517"/>
    </source>
</evidence>
<feature type="transmembrane region" description="Helical" evidence="2">
    <location>
        <begin position="124"/>
        <end position="144"/>
    </location>
</feature>
<evidence type="ECO:0000256" key="1">
    <source>
        <dbReference type="ARBA" id="ARBA00009067"/>
    </source>
</evidence>
<proteinExistence type="inferred from homology"/>
<keyword evidence="2" id="KW-0812">Transmembrane</keyword>
<dbReference type="RefSeq" id="WP_074486343.1">
    <property type="nucleotide sequence ID" value="NZ_FMXP01000024.1"/>
</dbReference>
<sequence>MKQVVQVLKVLGLIILSLFCNILPMRLLMIQDKFGAGLKWLVVIAYVIFIGVVITLLWKAYEKKAPLKHVEQKMGMKDIGIAFLYFLAARVVAIAGTLIIQSLTGQETTANDAALQSLTSLFEGGFFGFTLIYCLLVGIFGPIIEEMAYRAFPTALIFKGKLGLLPGLVTTAVFALPHATTVLEFCLYFCIGFILYLAYQRRGNIKDSILVHILNNLPSAIVFLLMGL</sequence>
<feature type="transmembrane region" description="Helical" evidence="2">
    <location>
        <begin position="40"/>
        <end position="61"/>
    </location>
</feature>
<evidence type="ECO:0000313" key="5">
    <source>
        <dbReference type="Proteomes" id="UP000182508"/>
    </source>
</evidence>
<reference evidence="4 5" key="1">
    <citation type="submission" date="2016-10" db="EMBL/GenBank/DDBJ databases">
        <authorList>
            <person name="de Groot N.N."/>
        </authorList>
    </citation>
    <scope>NUCLEOTIDE SEQUENCE [LARGE SCALE GENOMIC DNA]</scope>
    <source>
        <strain evidence="4 5">A-4</strain>
    </source>
</reference>
<organism evidence="4 5">
    <name type="scientific">Streptococcus henryi</name>
    <dbReference type="NCBI Taxonomy" id="439219"/>
    <lineage>
        <taxon>Bacteria</taxon>
        <taxon>Bacillati</taxon>
        <taxon>Bacillota</taxon>
        <taxon>Bacilli</taxon>
        <taxon>Lactobacillales</taxon>
        <taxon>Streptococcaceae</taxon>
        <taxon>Streptococcus</taxon>
    </lineage>
</organism>
<feature type="transmembrane region" description="Helical" evidence="2">
    <location>
        <begin position="156"/>
        <end position="176"/>
    </location>
</feature>
<dbReference type="GO" id="GO:0004175">
    <property type="term" value="F:endopeptidase activity"/>
    <property type="evidence" value="ECO:0007669"/>
    <property type="project" value="UniProtKB-ARBA"/>
</dbReference>
<comment type="similarity">
    <text evidence="1">Belongs to the UPF0177 family.</text>
</comment>
<keyword evidence="2" id="KW-0472">Membrane</keyword>
<keyword evidence="2" id="KW-1133">Transmembrane helix</keyword>
<dbReference type="eggNOG" id="COG1266">
    <property type="taxonomic scope" value="Bacteria"/>
</dbReference>
<feature type="domain" description="CAAX prenyl protease 2/Lysostaphin resistance protein A-like" evidence="3">
    <location>
        <begin position="130"/>
        <end position="217"/>
    </location>
</feature>
<feature type="transmembrane region" description="Helical" evidence="2">
    <location>
        <begin position="208"/>
        <end position="226"/>
    </location>
</feature>
<dbReference type="InterPro" id="IPR003675">
    <property type="entry name" value="Rce1/LyrA-like_dom"/>
</dbReference>
<feature type="transmembrane region" description="Helical" evidence="2">
    <location>
        <begin position="182"/>
        <end position="199"/>
    </location>
</feature>
<evidence type="ECO:0000313" key="4">
    <source>
        <dbReference type="EMBL" id="SDB34136.1"/>
    </source>
</evidence>
<dbReference type="AlphaFoldDB" id="A0A1G6CMM8"/>
<dbReference type="GO" id="GO:0080120">
    <property type="term" value="P:CAAX-box protein maturation"/>
    <property type="evidence" value="ECO:0007669"/>
    <property type="project" value="UniProtKB-ARBA"/>
</dbReference>
<keyword evidence="5" id="KW-1185">Reference proteome</keyword>
<dbReference type="STRING" id="439219.SAMN02910293_01681"/>
<accession>A0A1G6CMM8</accession>
<feature type="transmembrane region" description="Helical" evidence="2">
    <location>
        <begin position="7"/>
        <end position="28"/>
    </location>
</feature>
<feature type="transmembrane region" description="Helical" evidence="2">
    <location>
        <begin position="82"/>
        <end position="104"/>
    </location>
</feature>